<reference evidence="1 2" key="1">
    <citation type="submission" date="2024-07" db="EMBL/GenBank/DDBJ databases">
        <title>Section-level genome sequencing and comparative genomics of Aspergillus sections Usti and Cavernicolus.</title>
        <authorList>
            <consortium name="Lawrence Berkeley National Laboratory"/>
            <person name="Nybo J.L."/>
            <person name="Vesth T.C."/>
            <person name="Theobald S."/>
            <person name="Frisvad J.C."/>
            <person name="Larsen T.O."/>
            <person name="Kjaerboelling I."/>
            <person name="Rothschild-Mancinelli K."/>
            <person name="Lyhne E.K."/>
            <person name="Kogle M.E."/>
            <person name="Barry K."/>
            <person name="Clum A."/>
            <person name="Na H."/>
            <person name="Ledsgaard L."/>
            <person name="Lin J."/>
            <person name="Lipzen A."/>
            <person name="Kuo A."/>
            <person name="Riley R."/>
            <person name="Mondo S."/>
            <person name="Labutti K."/>
            <person name="Haridas S."/>
            <person name="Pangalinan J."/>
            <person name="Salamov A.A."/>
            <person name="Simmons B.A."/>
            <person name="Magnuson J.K."/>
            <person name="Chen J."/>
            <person name="Drula E."/>
            <person name="Henrissat B."/>
            <person name="Wiebenga A."/>
            <person name="Lubbers R.J."/>
            <person name="Gomes A.C."/>
            <person name="Makela M.R."/>
            <person name="Stajich J."/>
            <person name="Grigoriev I.V."/>
            <person name="Mortensen U.H."/>
            <person name="De Vries R.P."/>
            <person name="Baker S.E."/>
            <person name="Andersen M.R."/>
        </authorList>
    </citation>
    <scope>NUCLEOTIDE SEQUENCE [LARGE SCALE GENOMIC DNA]</scope>
    <source>
        <strain evidence="1 2">CBS 123904</strain>
    </source>
</reference>
<keyword evidence="2" id="KW-1185">Reference proteome</keyword>
<sequence length="113" mass="12449">MADFTHQSLIPTLIDELATNEPNTLWAEYPSSALTYTDGFKQIAYAQFAKAVNGCAHFITRALGRRRETGEPLAWLAPNDPRCTIALVAAMKAGFKVGYLFSPITVQRVVDIC</sequence>
<dbReference type="Gene3D" id="3.40.50.12780">
    <property type="entry name" value="N-terminal domain of ligase-like"/>
    <property type="match status" value="1"/>
</dbReference>
<dbReference type="EMBL" id="JBFXLU010000376">
    <property type="protein sequence ID" value="KAL2828100.1"/>
    <property type="molecule type" value="Genomic_DNA"/>
</dbReference>
<comment type="caution">
    <text evidence="1">The sequence shown here is derived from an EMBL/GenBank/DDBJ whole genome shotgun (WGS) entry which is preliminary data.</text>
</comment>
<organism evidence="1 2">
    <name type="scientific">Aspergillus pseudoustus</name>
    <dbReference type="NCBI Taxonomy" id="1810923"/>
    <lineage>
        <taxon>Eukaryota</taxon>
        <taxon>Fungi</taxon>
        <taxon>Dikarya</taxon>
        <taxon>Ascomycota</taxon>
        <taxon>Pezizomycotina</taxon>
        <taxon>Eurotiomycetes</taxon>
        <taxon>Eurotiomycetidae</taxon>
        <taxon>Eurotiales</taxon>
        <taxon>Aspergillaceae</taxon>
        <taxon>Aspergillus</taxon>
        <taxon>Aspergillus subgen. Nidulantes</taxon>
    </lineage>
</organism>
<dbReference type="Proteomes" id="UP001610446">
    <property type="component" value="Unassembled WGS sequence"/>
</dbReference>
<name>A0ABR4IK05_9EURO</name>
<proteinExistence type="predicted"/>
<evidence type="ECO:0000313" key="2">
    <source>
        <dbReference type="Proteomes" id="UP001610446"/>
    </source>
</evidence>
<accession>A0ABR4IK05</accession>
<evidence type="ECO:0000313" key="1">
    <source>
        <dbReference type="EMBL" id="KAL2828100.1"/>
    </source>
</evidence>
<gene>
    <name evidence="1" type="ORF">BJY01DRAFT_255489</name>
</gene>
<dbReference type="SUPFAM" id="SSF56801">
    <property type="entry name" value="Acetyl-CoA synthetase-like"/>
    <property type="match status" value="1"/>
</dbReference>
<evidence type="ECO:0008006" key="3">
    <source>
        <dbReference type="Google" id="ProtNLM"/>
    </source>
</evidence>
<dbReference type="InterPro" id="IPR042099">
    <property type="entry name" value="ANL_N_sf"/>
</dbReference>
<protein>
    <recommendedName>
        <fullName evidence="3">AMP-dependent synthetase/ligase domain-containing protein</fullName>
    </recommendedName>
</protein>